<dbReference type="AlphaFoldDB" id="A0A183PPB0"/>
<sequence length="68" mass="8055">MLHVLFRKIWKDEQVPTDWKGYLITIPKKNMSKCENYRGITLLSVPGKVFNKVLLNRMKDSVDAQFRD</sequence>
<reference evidence="1 2" key="1">
    <citation type="submission" date="2018-11" db="EMBL/GenBank/DDBJ databases">
        <authorList>
            <consortium name="Pathogen Informatics"/>
        </authorList>
    </citation>
    <scope>NUCLEOTIDE SEQUENCE [LARGE SCALE GENOMIC DNA]</scope>
    <source>
        <strain>Denwood</strain>
        <strain evidence="2">Zambia</strain>
    </source>
</reference>
<evidence type="ECO:0000313" key="1">
    <source>
        <dbReference type="EMBL" id="VDP70646.1"/>
    </source>
</evidence>
<keyword evidence="2" id="KW-1185">Reference proteome</keyword>
<dbReference type="EMBL" id="UZAL01036854">
    <property type="protein sequence ID" value="VDP70646.1"/>
    <property type="molecule type" value="Genomic_DNA"/>
</dbReference>
<gene>
    <name evidence="1" type="ORF">SMTD_LOCUS16193</name>
</gene>
<proteinExistence type="predicted"/>
<accession>A0A183PPB0</accession>
<organism evidence="1 2">
    <name type="scientific">Schistosoma mattheei</name>
    <dbReference type="NCBI Taxonomy" id="31246"/>
    <lineage>
        <taxon>Eukaryota</taxon>
        <taxon>Metazoa</taxon>
        <taxon>Spiralia</taxon>
        <taxon>Lophotrochozoa</taxon>
        <taxon>Platyhelminthes</taxon>
        <taxon>Trematoda</taxon>
        <taxon>Digenea</taxon>
        <taxon>Strigeidida</taxon>
        <taxon>Schistosomatoidea</taxon>
        <taxon>Schistosomatidae</taxon>
        <taxon>Schistosoma</taxon>
    </lineage>
</organism>
<dbReference type="PANTHER" id="PTHR19446">
    <property type="entry name" value="REVERSE TRANSCRIPTASES"/>
    <property type="match status" value="1"/>
</dbReference>
<protein>
    <submittedName>
        <fullName evidence="1">Uncharacterized protein</fullName>
    </submittedName>
</protein>
<evidence type="ECO:0000313" key="2">
    <source>
        <dbReference type="Proteomes" id="UP000269396"/>
    </source>
</evidence>
<name>A0A183PPB0_9TREM</name>
<dbReference type="Proteomes" id="UP000269396">
    <property type="component" value="Unassembled WGS sequence"/>
</dbReference>